<feature type="domain" description="F-box" evidence="2">
    <location>
        <begin position="3"/>
        <end position="50"/>
    </location>
</feature>
<dbReference type="Pfam" id="PF25372">
    <property type="entry name" value="DUF7885"/>
    <property type="match status" value="1"/>
</dbReference>
<dbReference type="GO" id="GO:0019005">
    <property type="term" value="C:SCF ubiquitin ligase complex"/>
    <property type="evidence" value="ECO:0007669"/>
    <property type="project" value="TreeGrafter"/>
</dbReference>
<accession>A0AAN9ZBC0</accession>
<organism evidence="3 4">
    <name type="scientific">Gryllus longicercus</name>
    <dbReference type="NCBI Taxonomy" id="2509291"/>
    <lineage>
        <taxon>Eukaryota</taxon>
        <taxon>Metazoa</taxon>
        <taxon>Ecdysozoa</taxon>
        <taxon>Arthropoda</taxon>
        <taxon>Hexapoda</taxon>
        <taxon>Insecta</taxon>
        <taxon>Pterygota</taxon>
        <taxon>Neoptera</taxon>
        <taxon>Polyneoptera</taxon>
        <taxon>Orthoptera</taxon>
        <taxon>Ensifera</taxon>
        <taxon>Gryllidea</taxon>
        <taxon>Grylloidea</taxon>
        <taxon>Gryllidae</taxon>
        <taxon>Gryllinae</taxon>
        <taxon>Gryllus</taxon>
    </lineage>
</organism>
<dbReference type="SUPFAM" id="SSF52047">
    <property type="entry name" value="RNI-like"/>
    <property type="match status" value="1"/>
</dbReference>
<dbReference type="PANTHER" id="PTHR13318:SF95">
    <property type="entry name" value="F-BOX PROTEIN YLR352W"/>
    <property type="match status" value="1"/>
</dbReference>
<evidence type="ECO:0000313" key="4">
    <source>
        <dbReference type="Proteomes" id="UP001378592"/>
    </source>
</evidence>
<dbReference type="Gene3D" id="1.20.1280.50">
    <property type="match status" value="1"/>
</dbReference>
<dbReference type="Gene3D" id="3.80.10.10">
    <property type="entry name" value="Ribonuclease Inhibitor"/>
    <property type="match status" value="3"/>
</dbReference>
<dbReference type="PROSITE" id="PS50181">
    <property type="entry name" value="FBOX"/>
    <property type="match status" value="1"/>
</dbReference>
<keyword evidence="1" id="KW-0833">Ubl conjugation pathway</keyword>
<dbReference type="InterPro" id="IPR006553">
    <property type="entry name" value="Leu-rich_rpt_Cys-con_subtyp"/>
</dbReference>
<dbReference type="SMART" id="SM00367">
    <property type="entry name" value="LRR_CC"/>
    <property type="match status" value="3"/>
</dbReference>
<dbReference type="InterPro" id="IPR057207">
    <property type="entry name" value="FBXL15_LRR"/>
</dbReference>
<dbReference type="Pfam" id="PF12937">
    <property type="entry name" value="F-box-like"/>
    <property type="match status" value="1"/>
</dbReference>
<dbReference type="Proteomes" id="UP001378592">
    <property type="component" value="Unassembled WGS sequence"/>
</dbReference>
<dbReference type="EMBL" id="JAZDUA010000080">
    <property type="protein sequence ID" value="KAK7869084.1"/>
    <property type="molecule type" value="Genomic_DNA"/>
</dbReference>
<protein>
    <recommendedName>
        <fullName evidence="2">F-box domain-containing protein</fullName>
    </recommendedName>
</protein>
<gene>
    <name evidence="3" type="ORF">R5R35_000803</name>
</gene>
<dbReference type="GO" id="GO:0031146">
    <property type="term" value="P:SCF-dependent proteasomal ubiquitin-dependent protein catabolic process"/>
    <property type="evidence" value="ECO:0007669"/>
    <property type="project" value="TreeGrafter"/>
</dbReference>
<sequence length="678" mass="76469">MDVRTIDSLPYDIILEIFQYLSFEDLVLSVQFVNQNWQNIVQESISWKNITFKPPYGSTTESVVMLLSKCPFLKSFEFREGLKEEDLFNALCKYNPMITSLSFGTFEADTPTIETLIQKFPNLEYLQLSLSVFVNHTSYLCKLKNLKKIKCIQLFHQYSVLEQRSGEIELKDGDWHSLEALDLYSEHSCETFHQMMSFVQGRLKSLEMQTLHSSLFLTHIPLCVQLQTLKLNFMARQFAEIDFGEFFTDLKNLINLKCLSLTSFVNEDADVISCMFLKSKFPKLVELNLANSSTVSLRVFKSISTACAQLSIICLKGCVVVDDACLKEIAQCSLLSNLDISGCPAVTDKGLSYLKNCLHLQELKMNWNGLITLPMLDEIAKMKSTKKLYLDSTEINSSVLVETLKQLPHLKFLSVCRTSGVDGEQVQGLLPNCFVQYCKKDKSETLRERCINVTHLVLQGPDKKVLKGLQHCRNLEDLSIDFMAKPCYSFISVIQDFKHFGKLHTLALKGFVVTKKGILGDLLAQKGLSQLRDLDLENCCSLELEDAQLIASEHPKLEKLRLKGCVGLKNEALSAFLRMGDLRLLDISGCTTLTETGLLSLQECKNLEELNLSGLSRETTLSDHVLNGVLSLPNLSKLSLSTHDSVDTFIKSKNWVIKEMAHGESVSVYVPSENAINP</sequence>
<evidence type="ECO:0000313" key="3">
    <source>
        <dbReference type="EMBL" id="KAK7869084.1"/>
    </source>
</evidence>
<reference evidence="3 4" key="1">
    <citation type="submission" date="2024-03" db="EMBL/GenBank/DDBJ databases">
        <title>The genome assembly and annotation of the cricket Gryllus longicercus Weissman &amp; Gray.</title>
        <authorList>
            <person name="Szrajer S."/>
            <person name="Gray D."/>
            <person name="Ylla G."/>
        </authorList>
    </citation>
    <scope>NUCLEOTIDE SEQUENCE [LARGE SCALE GENOMIC DNA]</scope>
    <source>
        <strain evidence="3">DAG 2021-001</strain>
        <tissue evidence="3">Whole body minus gut</tissue>
    </source>
</reference>
<dbReference type="InterPro" id="IPR001810">
    <property type="entry name" value="F-box_dom"/>
</dbReference>
<dbReference type="SUPFAM" id="SSF81383">
    <property type="entry name" value="F-box domain"/>
    <property type="match status" value="1"/>
</dbReference>
<dbReference type="SMART" id="SM00256">
    <property type="entry name" value="FBOX"/>
    <property type="match status" value="1"/>
</dbReference>
<evidence type="ECO:0000259" key="2">
    <source>
        <dbReference type="PROSITE" id="PS50181"/>
    </source>
</evidence>
<comment type="caution">
    <text evidence="3">The sequence shown here is derived from an EMBL/GenBank/DDBJ whole genome shotgun (WGS) entry which is preliminary data.</text>
</comment>
<name>A0AAN9ZBC0_9ORTH</name>
<dbReference type="PANTHER" id="PTHR13318">
    <property type="entry name" value="PARTNER OF PAIRED, ISOFORM B-RELATED"/>
    <property type="match status" value="1"/>
</dbReference>
<dbReference type="AlphaFoldDB" id="A0AAN9ZBC0"/>
<evidence type="ECO:0000256" key="1">
    <source>
        <dbReference type="ARBA" id="ARBA00022786"/>
    </source>
</evidence>
<proteinExistence type="predicted"/>
<dbReference type="InterPro" id="IPR036047">
    <property type="entry name" value="F-box-like_dom_sf"/>
</dbReference>
<dbReference type="InterPro" id="IPR032675">
    <property type="entry name" value="LRR_dom_sf"/>
</dbReference>
<keyword evidence="4" id="KW-1185">Reference proteome</keyword>